<dbReference type="EMBL" id="CABGGS010000002">
    <property type="protein sequence ID" value="VUS26750.1"/>
    <property type="molecule type" value="Genomic_DNA"/>
</dbReference>
<evidence type="ECO:0000313" key="2">
    <source>
        <dbReference type="EMBL" id="VUS26750.1"/>
    </source>
</evidence>
<accession>A0A564H032</accession>
<evidence type="ECO:0000256" key="1">
    <source>
        <dbReference type="SAM" id="MobiDB-lite"/>
    </source>
</evidence>
<gene>
    <name evidence="3" type="ORF">SB6408_04355</name>
    <name evidence="2" type="ORF">SB6411_04286</name>
</gene>
<protein>
    <submittedName>
        <fullName evidence="3">Uncharacterized protein</fullName>
    </submittedName>
</protein>
<dbReference type="Proteomes" id="UP000317652">
    <property type="component" value="Unassembled WGS sequence"/>
</dbReference>
<reference evidence="4 5" key="1">
    <citation type="submission" date="2019-07" db="EMBL/GenBank/DDBJ databases">
        <authorList>
            <person name="Brisse S."/>
            <person name="Rodrigues C."/>
            <person name="Thorpe H."/>
        </authorList>
    </citation>
    <scope>NUCLEOTIDE SEQUENCE [LARGE SCALE GENOMIC DNA]</scope>
    <source>
        <strain evidence="3">SB6408</strain>
        <strain evidence="2">SB6411</strain>
    </source>
</reference>
<organism evidence="3 5">
    <name type="scientific">Klebsiella spallanzanii</name>
    <dbReference type="NCBI Taxonomy" id="2587528"/>
    <lineage>
        <taxon>Bacteria</taxon>
        <taxon>Pseudomonadati</taxon>
        <taxon>Pseudomonadota</taxon>
        <taxon>Gammaproteobacteria</taxon>
        <taxon>Enterobacterales</taxon>
        <taxon>Enterobacteriaceae</taxon>
        <taxon>Klebsiella/Raoultella group</taxon>
        <taxon>Klebsiella</taxon>
    </lineage>
</organism>
<proteinExistence type="predicted"/>
<feature type="region of interest" description="Disordered" evidence="1">
    <location>
        <begin position="19"/>
        <end position="38"/>
    </location>
</feature>
<dbReference type="Proteomes" id="UP000318370">
    <property type="component" value="Unassembled WGS sequence"/>
</dbReference>
<evidence type="ECO:0000313" key="5">
    <source>
        <dbReference type="Proteomes" id="UP000318370"/>
    </source>
</evidence>
<evidence type="ECO:0000313" key="3">
    <source>
        <dbReference type="EMBL" id="VUS51665.1"/>
    </source>
</evidence>
<evidence type="ECO:0000313" key="4">
    <source>
        <dbReference type="Proteomes" id="UP000317652"/>
    </source>
</evidence>
<dbReference type="EMBL" id="CABGHF010000007">
    <property type="protein sequence ID" value="VUS51665.1"/>
    <property type="molecule type" value="Genomic_DNA"/>
</dbReference>
<sequence length="44" mass="4889">MLTGLKFIHCLSAREPVKTRFGSPGRRSAPPPEKAKDLGQLFCF</sequence>
<name>A0A564H032_9ENTR</name>
<dbReference type="AlphaFoldDB" id="A0A564H032"/>
<keyword evidence="4" id="KW-1185">Reference proteome</keyword>